<evidence type="ECO:0000259" key="3">
    <source>
        <dbReference type="Pfam" id="PF02275"/>
    </source>
</evidence>
<proteinExistence type="inferred from homology"/>
<evidence type="ECO:0000256" key="2">
    <source>
        <dbReference type="ARBA" id="ARBA00022801"/>
    </source>
</evidence>
<dbReference type="InterPro" id="IPR052193">
    <property type="entry name" value="Peptidase_C59"/>
</dbReference>
<comment type="similarity">
    <text evidence="1">Belongs to the peptidase C59 family.</text>
</comment>
<dbReference type="PANTHER" id="PTHR35527:SF2">
    <property type="entry name" value="HYDROLASE"/>
    <property type="match status" value="1"/>
</dbReference>
<protein>
    <recommendedName>
        <fullName evidence="3">Choloylglycine hydrolase/NAAA C-terminal domain-containing protein</fullName>
    </recommendedName>
</protein>
<keyword evidence="5" id="KW-1185">Reference proteome</keyword>
<dbReference type="InterPro" id="IPR029055">
    <property type="entry name" value="Ntn_hydrolases_N"/>
</dbReference>
<dbReference type="PANTHER" id="PTHR35527">
    <property type="entry name" value="CHOLOYLGLYCINE HYDROLASE"/>
    <property type="match status" value="1"/>
</dbReference>
<gene>
    <name evidence="4" type="ORF">OEZ85_011115</name>
</gene>
<accession>A0ABY8TRH5</accession>
<keyword evidence="2" id="KW-0378">Hydrolase</keyword>
<evidence type="ECO:0000313" key="4">
    <source>
        <dbReference type="EMBL" id="WIA10952.1"/>
    </source>
</evidence>
<dbReference type="Proteomes" id="UP001244341">
    <property type="component" value="Chromosome 2b"/>
</dbReference>
<name>A0ABY8TRH5_TETOB</name>
<feature type="domain" description="Choloylglycine hydrolase/NAAA C-terminal" evidence="3">
    <location>
        <begin position="26"/>
        <end position="286"/>
    </location>
</feature>
<dbReference type="PROSITE" id="PS51257">
    <property type="entry name" value="PROKAR_LIPOPROTEIN"/>
    <property type="match status" value="1"/>
</dbReference>
<dbReference type="Gene3D" id="3.60.60.10">
    <property type="entry name" value="Penicillin V Acylase, Chain A"/>
    <property type="match status" value="1"/>
</dbReference>
<dbReference type="SUPFAM" id="SSF56235">
    <property type="entry name" value="N-terminal nucleophile aminohydrolases (Ntn hydrolases)"/>
    <property type="match status" value="1"/>
</dbReference>
<sequence length="416" mass="44898">MLDTRQISAAAGLVLLCYGIVTTTACTDAVIKDQCSNAVVSSRTLSFAAELSPRVTAASPGAALRLLEVADNTTSTFGTNVAVKHRFICISHAPTVLEVYPASDPIRQKNHAICIDGLNAAGLSIAVLYQENTTSMPFYNRTSSKTSAVNFLDLPAFLLARYATAAAVEKDLKQNLQVVWASRYNAVGRLVAHGVQDAPPFHITVHDSTGASLVLQFRDGVPEVLRNPLGVFANAPFLQEQLQHHKDWMQQHNLTSDAKPNGKLWPLPGDYSSPSRFTRMAMVRAAALATCWPTVAGNESQLLSPGTLPGRQYPQHSPALLAVLGITQTVYLPRGMDDDGQAASSKASDREVTPYSTLRDHTSKVFFYRTGNNVMYRAVSLASAAWPQGKDAISSKPLVPPQQSWAMDATNTLFAS</sequence>
<dbReference type="EMBL" id="CP126209">
    <property type="protein sequence ID" value="WIA10952.1"/>
    <property type="molecule type" value="Genomic_DNA"/>
</dbReference>
<dbReference type="Pfam" id="PF02275">
    <property type="entry name" value="CBAH"/>
    <property type="match status" value="1"/>
</dbReference>
<evidence type="ECO:0000313" key="5">
    <source>
        <dbReference type="Proteomes" id="UP001244341"/>
    </source>
</evidence>
<organism evidence="4 5">
    <name type="scientific">Tetradesmus obliquus</name>
    <name type="common">Green alga</name>
    <name type="synonym">Acutodesmus obliquus</name>
    <dbReference type="NCBI Taxonomy" id="3088"/>
    <lineage>
        <taxon>Eukaryota</taxon>
        <taxon>Viridiplantae</taxon>
        <taxon>Chlorophyta</taxon>
        <taxon>core chlorophytes</taxon>
        <taxon>Chlorophyceae</taxon>
        <taxon>CS clade</taxon>
        <taxon>Sphaeropleales</taxon>
        <taxon>Scenedesmaceae</taxon>
        <taxon>Tetradesmus</taxon>
    </lineage>
</organism>
<reference evidence="4 5" key="1">
    <citation type="submission" date="2023-05" db="EMBL/GenBank/DDBJ databases">
        <title>A 100% complete, gapless, phased diploid assembly of the Scenedesmus obliquus UTEX 3031 genome.</title>
        <authorList>
            <person name="Biondi T.C."/>
            <person name="Hanschen E.R."/>
            <person name="Kwon T."/>
            <person name="Eng W."/>
            <person name="Kruse C.P.S."/>
            <person name="Koehler S.I."/>
            <person name="Kunde Y."/>
            <person name="Gleasner C.D."/>
            <person name="You Mak K.T."/>
            <person name="Polle J."/>
            <person name="Hovde B.T."/>
            <person name="Starkenburg S.R."/>
        </authorList>
    </citation>
    <scope>NUCLEOTIDE SEQUENCE [LARGE SCALE GENOMIC DNA]</scope>
    <source>
        <strain evidence="4 5">DOE0152z</strain>
    </source>
</reference>
<dbReference type="InterPro" id="IPR029132">
    <property type="entry name" value="CBAH/NAAA_C"/>
</dbReference>
<evidence type="ECO:0000256" key="1">
    <source>
        <dbReference type="ARBA" id="ARBA00006625"/>
    </source>
</evidence>